<accession>A0A7C3SJJ7</accession>
<feature type="compositionally biased region" description="Basic and acidic residues" evidence="1">
    <location>
        <begin position="168"/>
        <end position="178"/>
    </location>
</feature>
<feature type="region of interest" description="Disordered" evidence="1">
    <location>
        <begin position="92"/>
        <end position="142"/>
    </location>
</feature>
<keyword evidence="2" id="KW-0812">Transmembrane</keyword>
<reference evidence="3" key="1">
    <citation type="journal article" date="2020" name="mSystems">
        <title>Genome- and Community-Level Interaction Insights into Carbon Utilization and Element Cycling Functions of Hydrothermarchaeota in Hydrothermal Sediment.</title>
        <authorList>
            <person name="Zhou Z."/>
            <person name="Liu Y."/>
            <person name="Xu W."/>
            <person name="Pan J."/>
            <person name="Luo Z.H."/>
            <person name="Li M."/>
        </authorList>
    </citation>
    <scope>NUCLEOTIDE SEQUENCE [LARGE SCALE GENOMIC DNA]</scope>
    <source>
        <strain evidence="3">SpSt-776</strain>
    </source>
</reference>
<feature type="region of interest" description="Disordered" evidence="1">
    <location>
        <begin position="154"/>
        <end position="257"/>
    </location>
</feature>
<feature type="compositionally biased region" description="Basic and acidic residues" evidence="1">
    <location>
        <begin position="212"/>
        <end position="221"/>
    </location>
</feature>
<organism evidence="3">
    <name type="scientific">Desulfobacca acetoxidans</name>
    <dbReference type="NCBI Taxonomy" id="60893"/>
    <lineage>
        <taxon>Bacteria</taxon>
        <taxon>Pseudomonadati</taxon>
        <taxon>Thermodesulfobacteriota</taxon>
        <taxon>Desulfobaccia</taxon>
        <taxon>Desulfobaccales</taxon>
        <taxon>Desulfobaccaceae</taxon>
        <taxon>Desulfobacca</taxon>
    </lineage>
</organism>
<sequence>MAESRGRKSKKGRWHLVLGLKETLFASVGILGLMMMSFAIGTLAGRGDIYRILHNWGLLGPEATKALQPWNLPPAAGPSLPATVSAFQTTEAAPAGAAPGNPAALATQGSVTPLTPPPLPPAPSAKKTKANPAHKDRKKEEELRRLREEVAKKLKFQNSLDTAALKPKASDSKAKPGEKGPGVSALLVAKYRDKNAAKTKMAELQKQGEQATLKEGRDDKGPYFAVYRKKSATPAKTANGGPAKPKTVTSKGKKQGE</sequence>
<feature type="compositionally biased region" description="Low complexity" evidence="1">
    <location>
        <begin position="92"/>
        <end position="106"/>
    </location>
</feature>
<dbReference type="EMBL" id="DTHB01000043">
    <property type="protein sequence ID" value="HGB14799.1"/>
    <property type="molecule type" value="Genomic_DNA"/>
</dbReference>
<feature type="transmembrane region" description="Helical" evidence="2">
    <location>
        <begin position="24"/>
        <end position="44"/>
    </location>
</feature>
<evidence type="ECO:0000256" key="2">
    <source>
        <dbReference type="SAM" id="Phobius"/>
    </source>
</evidence>
<feature type="compositionally biased region" description="Basic and acidic residues" evidence="1">
    <location>
        <begin position="190"/>
        <end position="203"/>
    </location>
</feature>
<keyword evidence="2" id="KW-1133">Transmembrane helix</keyword>
<evidence type="ECO:0000256" key="1">
    <source>
        <dbReference type="SAM" id="MobiDB-lite"/>
    </source>
</evidence>
<name>A0A7C3SJJ7_9BACT</name>
<proteinExistence type="predicted"/>
<feature type="compositionally biased region" description="Pro residues" evidence="1">
    <location>
        <begin position="114"/>
        <end position="123"/>
    </location>
</feature>
<protein>
    <submittedName>
        <fullName evidence="3">Uncharacterized protein</fullName>
    </submittedName>
</protein>
<dbReference type="AlphaFoldDB" id="A0A7C3SJJ7"/>
<evidence type="ECO:0000313" key="3">
    <source>
        <dbReference type="EMBL" id="HGB14799.1"/>
    </source>
</evidence>
<comment type="caution">
    <text evidence="3">The sequence shown here is derived from an EMBL/GenBank/DDBJ whole genome shotgun (WGS) entry which is preliminary data.</text>
</comment>
<gene>
    <name evidence="3" type="ORF">ENV62_06145</name>
</gene>
<keyword evidence="2" id="KW-0472">Membrane</keyword>